<keyword evidence="2" id="KW-1003">Cell membrane</keyword>
<dbReference type="EMBL" id="LT629804">
    <property type="protein sequence ID" value="SDU79604.1"/>
    <property type="molecule type" value="Genomic_DNA"/>
</dbReference>
<evidence type="ECO:0000256" key="1">
    <source>
        <dbReference type="ARBA" id="ARBA00004651"/>
    </source>
</evidence>
<dbReference type="STRING" id="131112.SAMN04489737_0942"/>
<dbReference type="Proteomes" id="UP000214355">
    <property type="component" value="Chromosome I"/>
</dbReference>
<proteinExistence type="predicted"/>
<accession>A0A1H2LFJ9</accession>
<dbReference type="Gene3D" id="1.20.1250.20">
    <property type="entry name" value="MFS general substrate transporter like domains"/>
    <property type="match status" value="1"/>
</dbReference>
<dbReference type="InterPro" id="IPR036259">
    <property type="entry name" value="MFS_trans_sf"/>
</dbReference>
<evidence type="ECO:0000313" key="8">
    <source>
        <dbReference type="Proteomes" id="UP000214355"/>
    </source>
</evidence>
<dbReference type="PANTHER" id="PTHR23513:SF6">
    <property type="entry name" value="MAJOR FACILITATOR SUPERFAMILY ASSOCIATED DOMAIN-CONTAINING PROTEIN"/>
    <property type="match status" value="1"/>
</dbReference>
<feature type="transmembrane region" description="Helical" evidence="6">
    <location>
        <begin position="146"/>
        <end position="171"/>
    </location>
</feature>
<reference evidence="8" key="1">
    <citation type="submission" date="2016-10" db="EMBL/GenBank/DDBJ databases">
        <authorList>
            <person name="Varghese N."/>
            <person name="Submissions S."/>
        </authorList>
    </citation>
    <scope>NUCLEOTIDE SEQUENCE [LARGE SCALE GENOMIC DNA]</scope>
    <source>
        <strain evidence="8">DSM 10002</strain>
    </source>
</reference>
<dbReference type="AlphaFoldDB" id="A0A1H2LFJ9"/>
<dbReference type="GO" id="GO:0005886">
    <property type="term" value="C:plasma membrane"/>
    <property type="evidence" value="ECO:0007669"/>
    <property type="project" value="UniProtKB-SubCell"/>
</dbReference>
<evidence type="ECO:0000256" key="3">
    <source>
        <dbReference type="ARBA" id="ARBA00022692"/>
    </source>
</evidence>
<keyword evidence="3 6" id="KW-0812">Transmembrane</keyword>
<evidence type="ECO:0000313" key="7">
    <source>
        <dbReference type="EMBL" id="SDU79604.1"/>
    </source>
</evidence>
<name>A0A1H2LFJ9_9ACTO</name>
<sequence length="230" mass="24031">MTGYRPWLTYTVVEAYTGAITSFAVTLFAYELSGSVTAAGGLGTLSSAISYGLAMFGGVFVDSYDRRRLMAIRVSLSLLIWGTMSVLAITGVLSFLIFSVLVCSATVVSGLLGLSGESALWSLVSGENYVTAAGFRWILKSRQMTALTALAVVVNVGIFLLMSSVTLMLLANGTDTTVIGFVVTAQAAGVVLGSPIAAHLTKTIPAGRLLLVTSHQCCFCCPLSLARTSC</sequence>
<evidence type="ECO:0000256" key="6">
    <source>
        <dbReference type="SAM" id="Phobius"/>
    </source>
</evidence>
<dbReference type="SUPFAM" id="SSF103473">
    <property type="entry name" value="MFS general substrate transporter"/>
    <property type="match status" value="1"/>
</dbReference>
<keyword evidence="8" id="KW-1185">Reference proteome</keyword>
<feature type="transmembrane region" description="Helical" evidence="6">
    <location>
        <begin position="7"/>
        <end position="30"/>
    </location>
</feature>
<protein>
    <recommendedName>
        <fullName evidence="9">Transmembrane secretion effector</fullName>
    </recommendedName>
</protein>
<feature type="transmembrane region" description="Helical" evidence="6">
    <location>
        <begin position="42"/>
        <end position="64"/>
    </location>
</feature>
<organism evidence="7 8">
    <name type="scientific">Arcanobacterium phocae</name>
    <dbReference type="NCBI Taxonomy" id="131112"/>
    <lineage>
        <taxon>Bacteria</taxon>
        <taxon>Bacillati</taxon>
        <taxon>Actinomycetota</taxon>
        <taxon>Actinomycetes</taxon>
        <taxon>Actinomycetales</taxon>
        <taxon>Actinomycetaceae</taxon>
        <taxon>Arcanobacterium</taxon>
    </lineage>
</organism>
<feature type="transmembrane region" description="Helical" evidence="6">
    <location>
        <begin position="177"/>
        <end position="198"/>
    </location>
</feature>
<gene>
    <name evidence="7" type="ORF">SAMN04489737_0942</name>
</gene>
<evidence type="ECO:0000256" key="5">
    <source>
        <dbReference type="ARBA" id="ARBA00023136"/>
    </source>
</evidence>
<evidence type="ECO:0000256" key="2">
    <source>
        <dbReference type="ARBA" id="ARBA00022475"/>
    </source>
</evidence>
<keyword evidence="5 6" id="KW-0472">Membrane</keyword>
<evidence type="ECO:0000256" key="4">
    <source>
        <dbReference type="ARBA" id="ARBA00022989"/>
    </source>
</evidence>
<dbReference type="PANTHER" id="PTHR23513">
    <property type="entry name" value="INTEGRAL MEMBRANE EFFLUX PROTEIN-RELATED"/>
    <property type="match status" value="1"/>
</dbReference>
<comment type="subcellular location">
    <subcellularLocation>
        <location evidence="1">Cell membrane</location>
        <topology evidence="1">Multi-pass membrane protein</topology>
    </subcellularLocation>
</comment>
<evidence type="ECO:0008006" key="9">
    <source>
        <dbReference type="Google" id="ProtNLM"/>
    </source>
</evidence>
<feature type="transmembrane region" description="Helical" evidence="6">
    <location>
        <begin position="76"/>
        <end position="107"/>
    </location>
</feature>
<keyword evidence="4 6" id="KW-1133">Transmembrane helix</keyword>